<feature type="transmembrane region" description="Helical" evidence="2">
    <location>
        <begin position="166"/>
        <end position="192"/>
    </location>
</feature>
<dbReference type="Proteomes" id="UP000011523">
    <property type="component" value="Unassembled WGS sequence"/>
</dbReference>
<dbReference type="PATRIC" id="fig|1227485.3.peg.4"/>
<evidence type="ECO:0000256" key="1">
    <source>
        <dbReference type="SAM" id="MobiDB-lite"/>
    </source>
</evidence>
<reference evidence="3 4" key="1">
    <citation type="journal article" date="2014" name="PLoS Genet.">
        <title>Phylogenetically driven sequencing of extremely halophilic archaea reveals strategies for static and dynamic osmo-response.</title>
        <authorList>
            <person name="Becker E.A."/>
            <person name="Seitzer P.M."/>
            <person name="Tritt A."/>
            <person name="Larsen D."/>
            <person name="Krusor M."/>
            <person name="Yao A.I."/>
            <person name="Wu D."/>
            <person name="Madern D."/>
            <person name="Eisen J.A."/>
            <person name="Darling A.E."/>
            <person name="Facciotti M.T."/>
        </authorList>
    </citation>
    <scope>NUCLEOTIDE SEQUENCE [LARGE SCALE GENOMIC DNA]</scope>
    <source>
        <strain evidence="3 4">DSM 14210</strain>
    </source>
</reference>
<name>M0E2M3_9EURY</name>
<keyword evidence="2" id="KW-0812">Transmembrane</keyword>
<feature type="transmembrane region" description="Helical" evidence="2">
    <location>
        <begin position="28"/>
        <end position="46"/>
    </location>
</feature>
<evidence type="ECO:0000313" key="4">
    <source>
        <dbReference type="Proteomes" id="UP000011523"/>
    </source>
</evidence>
<feature type="compositionally biased region" description="Basic and acidic residues" evidence="1">
    <location>
        <begin position="384"/>
        <end position="393"/>
    </location>
</feature>
<evidence type="ECO:0000256" key="2">
    <source>
        <dbReference type="SAM" id="Phobius"/>
    </source>
</evidence>
<feature type="transmembrane region" description="Helical" evidence="2">
    <location>
        <begin position="326"/>
        <end position="346"/>
    </location>
</feature>
<proteinExistence type="predicted"/>
<keyword evidence="2" id="KW-0472">Membrane</keyword>
<feature type="region of interest" description="Disordered" evidence="1">
    <location>
        <begin position="368"/>
        <end position="393"/>
    </location>
</feature>
<dbReference type="OrthoDB" id="137652at2157"/>
<dbReference type="Pfam" id="PF24400">
    <property type="entry name" value="DUF7544"/>
    <property type="match status" value="1"/>
</dbReference>
<gene>
    <name evidence="3" type="ORF">C472_00020</name>
</gene>
<feature type="transmembrane region" description="Helical" evidence="2">
    <location>
        <begin position="117"/>
        <end position="145"/>
    </location>
</feature>
<sequence length="393" mass="39410">MSWHAVDALDRAVDATRRFLFPFDAVRWAKLAFLVLVMAGGTAGAFRVGPSGVGVSTAGVGLWTELSSTGGESAATVTEATQAGVGPMSAEIERVVARVAERVVARVAERVAALDDALVVVIAGGALAVAVALAACSVAFRLVFYDALATNEVALWQPFRARFRQALGLLAVTAALATAAAVPAVAFVVALHPEAARLLGVPAGGLFDLSTAGTAVLGAFCAVFAAVCVLASRLTFEFVSPTMVARETGVLGAWRRVWPSLRGSPLDVVVYLAVHAVVGAGVGFVQAVAVAVAGGVVGAVALVALVLAAVPLGGLGALVGTTAGGVVLVAVLGCAVAATAALVLPVRVVTRTYLITYEVSTLAGIDPESAPLGLSPSAPEPVTSDEREPGVGS</sequence>
<protein>
    <submittedName>
        <fullName evidence="3">Uncharacterized protein</fullName>
    </submittedName>
</protein>
<organism evidence="3 4">
    <name type="scientific">Halorubrum tebenquichense DSM 14210</name>
    <dbReference type="NCBI Taxonomy" id="1227485"/>
    <lineage>
        <taxon>Archaea</taxon>
        <taxon>Methanobacteriati</taxon>
        <taxon>Methanobacteriota</taxon>
        <taxon>Stenosarchaea group</taxon>
        <taxon>Halobacteria</taxon>
        <taxon>Halobacteriales</taxon>
        <taxon>Haloferacaceae</taxon>
        <taxon>Halorubrum</taxon>
    </lineage>
</organism>
<comment type="caution">
    <text evidence="3">The sequence shown here is derived from an EMBL/GenBank/DDBJ whole genome shotgun (WGS) entry which is preliminary data.</text>
</comment>
<dbReference type="InterPro" id="IPR055966">
    <property type="entry name" value="DUF7544"/>
</dbReference>
<evidence type="ECO:0000313" key="3">
    <source>
        <dbReference type="EMBL" id="ELZ42035.1"/>
    </source>
</evidence>
<feature type="transmembrane region" description="Helical" evidence="2">
    <location>
        <begin position="212"/>
        <end position="236"/>
    </location>
</feature>
<dbReference type="AlphaFoldDB" id="M0E2M3"/>
<accession>M0E2M3</accession>
<feature type="transmembrane region" description="Helical" evidence="2">
    <location>
        <begin position="268"/>
        <end position="293"/>
    </location>
</feature>
<feature type="transmembrane region" description="Helical" evidence="2">
    <location>
        <begin position="299"/>
        <end position="319"/>
    </location>
</feature>
<dbReference type="EMBL" id="AOJD01000002">
    <property type="protein sequence ID" value="ELZ42035.1"/>
    <property type="molecule type" value="Genomic_DNA"/>
</dbReference>
<dbReference type="RefSeq" id="WP_006627716.1">
    <property type="nucleotide sequence ID" value="NZ_AOJD01000002.1"/>
</dbReference>
<keyword evidence="4" id="KW-1185">Reference proteome</keyword>
<keyword evidence="2" id="KW-1133">Transmembrane helix</keyword>